<name>A0ACC6ADT2_NITWI</name>
<evidence type="ECO:0000313" key="2">
    <source>
        <dbReference type="Proteomes" id="UP001205486"/>
    </source>
</evidence>
<dbReference type="Proteomes" id="UP001205486">
    <property type="component" value="Unassembled WGS sequence"/>
</dbReference>
<reference evidence="1" key="1">
    <citation type="submission" date="2022-03" db="EMBL/GenBank/DDBJ databases">
        <title>Interactions between chemoautotrophic and heterotrophic bacteria.</title>
        <authorList>
            <person name="Santoro A."/>
        </authorList>
    </citation>
    <scope>NUCLEOTIDE SEQUENCE</scope>
    <source>
        <strain evidence="1">Nb-106</strain>
    </source>
</reference>
<protein>
    <submittedName>
        <fullName evidence="1">Iron complex transport system permease protein</fullName>
    </submittedName>
</protein>
<gene>
    <name evidence="1" type="ORF">J2S34_000276</name>
</gene>
<proteinExistence type="predicted"/>
<comment type="caution">
    <text evidence="1">The sequence shown here is derived from an EMBL/GenBank/DDBJ whole genome shotgun (WGS) entry which is preliminary data.</text>
</comment>
<evidence type="ECO:0000313" key="1">
    <source>
        <dbReference type="EMBL" id="MCP1997854.1"/>
    </source>
</evidence>
<dbReference type="EMBL" id="JALJZS010000001">
    <property type="protein sequence ID" value="MCP1997854.1"/>
    <property type="molecule type" value="Genomic_DNA"/>
</dbReference>
<organism evidence="1 2">
    <name type="scientific">Nitrobacter winogradskyi</name>
    <name type="common">Nitrobacter agilis</name>
    <dbReference type="NCBI Taxonomy" id="913"/>
    <lineage>
        <taxon>Bacteria</taxon>
        <taxon>Pseudomonadati</taxon>
        <taxon>Pseudomonadota</taxon>
        <taxon>Alphaproteobacteria</taxon>
        <taxon>Hyphomicrobiales</taxon>
        <taxon>Nitrobacteraceae</taxon>
        <taxon>Nitrobacter</taxon>
    </lineage>
</organism>
<accession>A0ACC6ADT2</accession>
<keyword evidence="2" id="KW-1185">Reference proteome</keyword>
<sequence>MMKRATDLSHANSYLRSIVRSDLLLALLFLVLVALMLMSLTIGRYPVPIGEVARIVFTTLPFDAVGSYDDKSWVAIEIIRMPRVLLVTICGMGLALSGAVLQGVFRNPLVGPEIIGLTSGAALGGVIAIVLGWPTIALVGFAFGSGLLTLFVAFALAALTGRASTLALVLSGVIVGHFCSAIIGLIQTLVDPTVKLPSILYWLLGSFVGATYEKVAIAAAMMLFAGAPLLALRWRINLLSLGEVDARALGVNVNVLRWALLGLAAMIVAAQVSVSGGVGWVGLIVPHMARLLVGPDHGRLLPTAAVLGGIFLLSMDDLARTLTDQEIPIGLLTNAVGAPVFAFLFWRTQARGWVRD</sequence>